<evidence type="ECO:0000313" key="2">
    <source>
        <dbReference type="Proteomes" id="UP000799444"/>
    </source>
</evidence>
<comment type="caution">
    <text evidence="1">The sequence shown here is derived from an EMBL/GenBank/DDBJ whole genome shotgun (WGS) entry which is preliminary data.</text>
</comment>
<name>A0A9P4QUK1_9PLEO</name>
<organism evidence="1 2">
    <name type="scientific">Polyplosphaeria fusca</name>
    <dbReference type="NCBI Taxonomy" id="682080"/>
    <lineage>
        <taxon>Eukaryota</taxon>
        <taxon>Fungi</taxon>
        <taxon>Dikarya</taxon>
        <taxon>Ascomycota</taxon>
        <taxon>Pezizomycotina</taxon>
        <taxon>Dothideomycetes</taxon>
        <taxon>Pleosporomycetidae</taxon>
        <taxon>Pleosporales</taxon>
        <taxon>Tetraplosphaeriaceae</taxon>
        <taxon>Polyplosphaeria</taxon>
    </lineage>
</organism>
<reference evidence="1" key="1">
    <citation type="journal article" date="2020" name="Stud. Mycol.">
        <title>101 Dothideomycetes genomes: a test case for predicting lifestyles and emergence of pathogens.</title>
        <authorList>
            <person name="Haridas S."/>
            <person name="Albert R."/>
            <person name="Binder M."/>
            <person name="Bloem J."/>
            <person name="Labutti K."/>
            <person name="Salamov A."/>
            <person name="Andreopoulos B."/>
            <person name="Baker S."/>
            <person name="Barry K."/>
            <person name="Bills G."/>
            <person name="Bluhm B."/>
            <person name="Cannon C."/>
            <person name="Castanera R."/>
            <person name="Culley D."/>
            <person name="Daum C."/>
            <person name="Ezra D."/>
            <person name="Gonzalez J."/>
            <person name="Henrissat B."/>
            <person name="Kuo A."/>
            <person name="Liang C."/>
            <person name="Lipzen A."/>
            <person name="Lutzoni F."/>
            <person name="Magnuson J."/>
            <person name="Mondo S."/>
            <person name="Nolan M."/>
            <person name="Ohm R."/>
            <person name="Pangilinan J."/>
            <person name="Park H.-J."/>
            <person name="Ramirez L."/>
            <person name="Alfaro M."/>
            <person name="Sun H."/>
            <person name="Tritt A."/>
            <person name="Yoshinaga Y."/>
            <person name="Zwiers L.-H."/>
            <person name="Turgeon B."/>
            <person name="Goodwin S."/>
            <person name="Spatafora J."/>
            <person name="Crous P."/>
            <person name="Grigoriev I."/>
        </authorList>
    </citation>
    <scope>NUCLEOTIDE SEQUENCE</scope>
    <source>
        <strain evidence="1">CBS 125425</strain>
    </source>
</reference>
<dbReference type="Proteomes" id="UP000799444">
    <property type="component" value="Unassembled WGS sequence"/>
</dbReference>
<proteinExistence type="predicted"/>
<dbReference type="AlphaFoldDB" id="A0A9P4QUK1"/>
<sequence>MARVQHPLRLIFADVDNVPEFLSYIGDYSKPRQQRIWWQDEGFEMYVDRLRHALSLEYKA</sequence>
<dbReference type="EMBL" id="ML996192">
    <property type="protein sequence ID" value="KAF2731603.1"/>
    <property type="molecule type" value="Genomic_DNA"/>
</dbReference>
<gene>
    <name evidence="1" type="ORF">EJ04DRAFT_514459</name>
</gene>
<accession>A0A9P4QUK1</accession>
<evidence type="ECO:0000313" key="1">
    <source>
        <dbReference type="EMBL" id="KAF2731603.1"/>
    </source>
</evidence>
<protein>
    <submittedName>
        <fullName evidence="1">Uncharacterized protein</fullName>
    </submittedName>
</protein>
<keyword evidence="2" id="KW-1185">Reference proteome</keyword>